<keyword evidence="2" id="KW-0472">Membrane</keyword>
<feature type="domain" description="Phytocyanin" evidence="3">
    <location>
        <begin position="154"/>
        <end position="250"/>
    </location>
</feature>
<evidence type="ECO:0000313" key="5">
    <source>
        <dbReference type="Proteomes" id="UP001497522"/>
    </source>
</evidence>
<keyword evidence="2" id="KW-0812">Transmembrane</keyword>
<dbReference type="PANTHER" id="PTHR33021">
    <property type="entry name" value="BLUE COPPER PROTEIN"/>
    <property type="match status" value="1"/>
</dbReference>
<dbReference type="InterPro" id="IPR039391">
    <property type="entry name" value="Phytocyanin-like"/>
</dbReference>
<evidence type="ECO:0000259" key="3">
    <source>
        <dbReference type="PROSITE" id="PS51485"/>
    </source>
</evidence>
<sequence length="254" mass="27829">MEVKKGGGGLPPEELNAGAEEEASKCTEEEISADCNGRRMWEVGFYRLPKSRHTRLQCLFPVVCGLWVLVARKANRPCIMQQEATAAVSCAGNWVGYKKHTPPHPHSNIAICAFLFCTLASFFFSCIIRLCRFHIRCATLVDSSIHAAPPASFHGHQLRGGKVYHTMAMSTVPNGFHTGDSLDFVYESGQDSVMQVTVDDYKTCNTMHPIQSWTNGPGAYPLQGYTILHFISGAPGHCAAGEKKTIEVLNALVV</sequence>
<reference evidence="4" key="1">
    <citation type="submission" date="2024-03" db="EMBL/GenBank/DDBJ databases">
        <authorList>
            <consortium name="ELIXIR-Norway"/>
            <consortium name="Elixir Norway"/>
        </authorList>
    </citation>
    <scope>NUCLEOTIDE SEQUENCE</scope>
</reference>
<organism evidence="4 5">
    <name type="scientific">Sphagnum jensenii</name>
    <dbReference type="NCBI Taxonomy" id="128206"/>
    <lineage>
        <taxon>Eukaryota</taxon>
        <taxon>Viridiplantae</taxon>
        <taxon>Streptophyta</taxon>
        <taxon>Embryophyta</taxon>
        <taxon>Bryophyta</taxon>
        <taxon>Sphagnophytina</taxon>
        <taxon>Sphagnopsida</taxon>
        <taxon>Sphagnales</taxon>
        <taxon>Sphagnaceae</taxon>
        <taxon>Sphagnum</taxon>
    </lineage>
</organism>
<dbReference type="InterPro" id="IPR008972">
    <property type="entry name" value="Cupredoxin"/>
</dbReference>
<dbReference type="Gene3D" id="2.60.40.420">
    <property type="entry name" value="Cupredoxins - blue copper proteins"/>
    <property type="match status" value="1"/>
</dbReference>
<accession>A0ABP1BLM9</accession>
<dbReference type="SUPFAM" id="SSF49503">
    <property type="entry name" value="Cupredoxins"/>
    <property type="match status" value="1"/>
</dbReference>
<dbReference type="Proteomes" id="UP001497522">
    <property type="component" value="Chromosome 5"/>
</dbReference>
<name>A0ABP1BLM9_9BRYO</name>
<keyword evidence="2" id="KW-1133">Transmembrane helix</keyword>
<gene>
    <name evidence="4" type="ORF">CSSPJE1EN2_LOCUS18409</name>
</gene>
<keyword evidence="5" id="KW-1185">Reference proteome</keyword>
<feature type="transmembrane region" description="Helical" evidence="2">
    <location>
        <begin position="108"/>
        <end position="130"/>
    </location>
</feature>
<dbReference type="Pfam" id="PF02298">
    <property type="entry name" value="Cu_bind_like"/>
    <property type="match status" value="1"/>
</dbReference>
<evidence type="ECO:0000256" key="2">
    <source>
        <dbReference type="SAM" id="Phobius"/>
    </source>
</evidence>
<evidence type="ECO:0000313" key="4">
    <source>
        <dbReference type="EMBL" id="CAK9876187.1"/>
    </source>
</evidence>
<proteinExistence type="predicted"/>
<evidence type="ECO:0000256" key="1">
    <source>
        <dbReference type="SAM" id="MobiDB-lite"/>
    </source>
</evidence>
<dbReference type="PROSITE" id="PS51485">
    <property type="entry name" value="PHYTOCYANIN"/>
    <property type="match status" value="1"/>
</dbReference>
<feature type="compositionally biased region" description="Gly residues" evidence="1">
    <location>
        <begin position="1"/>
        <end position="10"/>
    </location>
</feature>
<dbReference type="EMBL" id="OZ023706">
    <property type="protein sequence ID" value="CAK9876187.1"/>
    <property type="molecule type" value="Genomic_DNA"/>
</dbReference>
<dbReference type="PANTHER" id="PTHR33021:SF197">
    <property type="entry name" value="EARLY NODULIN-LIKE PROTEIN 13"/>
    <property type="match status" value="1"/>
</dbReference>
<dbReference type="InterPro" id="IPR003245">
    <property type="entry name" value="Phytocyanin_dom"/>
</dbReference>
<feature type="region of interest" description="Disordered" evidence="1">
    <location>
        <begin position="1"/>
        <end position="23"/>
    </location>
</feature>
<protein>
    <recommendedName>
        <fullName evidence="3">Phytocyanin domain-containing protein</fullName>
    </recommendedName>
</protein>